<keyword evidence="2" id="KW-1185">Reference proteome</keyword>
<dbReference type="EMBL" id="KN395807">
    <property type="protein sequence ID" value="KHG11419.1"/>
    <property type="molecule type" value="Genomic_DNA"/>
</dbReference>
<proteinExistence type="predicted"/>
<reference evidence="2" key="1">
    <citation type="submission" date="2014-09" db="EMBL/GenBank/DDBJ databases">
        <authorList>
            <person name="Mudge J."/>
            <person name="Ramaraj T."/>
            <person name="Lindquist I.E."/>
            <person name="Bharti A.K."/>
            <person name="Sundararajan A."/>
            <person name="Cameron C.T."/>
            <person name="Woodward J.E."/>
            <person name="May G.D."/>
            <person name="Brubaker C."/>
            <person name="Broadhvest J."/>
            <person name="Wilkins T.A."/>
        </authorList>
    </citation>
    <scope>NUCLEOTIDE SEQUENCE</scope>
    <source>
        <strain evidence="2">cv. AKA8401</strain>
    </source>
</reference>
<protein>
    <submittedName>
        <fullName evidence="1">Uncharacterized protein</fullName>
    </submittedName>
</protein>
<dbReference type="Proteomes" id="UP000032142">
    <property type="component" value="Unassembled WGS sequence"/>
</dbReference>
<organism evidence="1 2">
    <name type="scientific">Gossypium arboreum</name>
    <name type="common">Tree cotton</name>
    <name type="synonym">Gossypium nanking</name>
    <dbReference type="NCBI Taxonomy" id="29729"/>
    <lineage>
        <taxon>Eukaryota</taxon>
        <taxon>Viridiplantae</taxon>
        <taxon>Streptophyta</taxon>
        <taxon>Embryophyta</taxon>
        <taxon>Tracheophyta</taxon>
        <taxon>Spermatophyta</taxon>
        <taxon>Magnoliopsida</taxon>
        <taxon>eudicotyledons</taxon>
        <taxon>Gunneridae</taxon>
        <taxon>Pentapetalae</taxon>
        <taxon>rosids</taxon>
        <taxon>malvids</taxon>
        <taxon>Malvales</taxon>
        <taxon>Malvaceae</taxon>
        <taxon>Malvoideae</taxon>
        <taxon>Gossypium</taxon>
    </lineage>
</organism>
<sequence>MALTAPRGTKECDPIKRQRKRAVRGGLVSAFQEMKKKTIMMKTSSRVNKKQGVHRFHICIIQWFSGDGFDV</sequence>
<accession>A0A0B0NI09</accession>
<name>A0A0B0NI09_GOSAR</name>
<evidence type="ECO:0000313" key="2">
    <source>
        <dbReference type="Proteomes" id="UP000032142"/>
    </source>
</evidence>
<dbReference type="AlphaFoldDB" id="A0A0B0NI09"/>
<gene>
    <name evidence="1" type="ORF">F383_10923</name>
</gene>
<evidence type="ECO:0000313" key="1">
    <source>
        <dbReference type="EMBL" id="KHG11419.1"/>
    </source>
</evidence>